<dbReference type="Proteomes" id="UP000799536">
    <property type="component" value="Unassembled WGS sequence"/>
</dbReference>
<accession>A0A9P4JUS8</accession>
<name>A0A9P4JUS8_9PLEO</name>
<gene>
    <name evidence="1" type="ORF">GQ43DRAFT_122267</name>
</gene>
<sequence>MSLESFRPQILGKDPVRNPQRKARCSLQAVDCPSLSIFSLRRQSFQFSLPLCSLLSALLHSALCTLHSALCTLHSALCTLHSAPPSAAPCTLLVSASLSSSATVAVCAVERCKCDIFLALGTLQGFLLFSHVRSRSGRVTGAC</sequence>
<evidence type="ECO:0000313" key="2">
    <source>
        <dbReference type="Proteomes" id="UP000799536"/>
    </source>
</evidence>
<dbReference type="AlphaFoldDB" id="A0A9P4JUS8"/>
<reference evidence="1" key="1">
    <citation type="journal article" date="2020" name="Stud. Mycol.">
        <title>101 Dothideomycetes genomes: a test case for predicting lifestyles and emergence of pathogens.</title>
        <authorList>
            <person name="Haridas S."/>
            <person name="Albert R."/>
            <person name="Binder M."/>
            <person name="Bloem J."/>
            <person name="Labutti K."/>
            <person name="Salamov A."/>
            <person name="Andreopoulos B."/>
            <person name="Baker S."/>
            <person name="Barry K."/>
            <person name="Bills G."/>
            <person name="Bluhm B."/>
            <person name="Cannon C."/>
            <person name="Castanera R."/>
            <person name="Culley D."/>
            <person name="Daum C."/>
            <person name="Ezra D."/>
            <person name="Gonzalez J."/>
            <person name="Henrissat B."/>
            <person name="Kuo A."/>
            <person name="Liang C."/>
            <person name="Lipzen A."/>
            <person name="Lutzoni F."/>
            <person name="Magnuson J."/>
            <person name="Mondo S."/>
            <person name="Nolan M."/>
            <person name="Ohm R."/>
            <person name="Pangilinan J."/>
            <person name="Park H.-J."/>
            <person name="Ramirez L."/>
            <person name="Alfaro M."/>
            <person name="Sun H."/>
            <person name="Tritt A."/>
            <person name="Yoshinaga Y."/>
            <person name="Zwiers L.-H."/>
            <person name="Turgeon B."/>
            <person name="Goodwin S."/>
            <person name="Spatafora J."/>
            <person name="Crous P."/>
            <person name="Grigoriev I."/>
        </authorList>
    </citation>
    <scope>NUCLEOTIDE SEQUENCE</scope>
    <source>
        <strain evidence="1">ATCC 74209</strain>
    </source>
</reference>
<protein>
    <submittedName>
        <fullName evidence="1">Uncharacterized protein</fullName>
    </submittedName>
</protein>
<comment type="caution">
    <text evidence="1">The sequence shown here is derived from an EMBL/GenBank/DDBJ whole genome shotgun (WGS) entry which is preliminary data.</text>
</comment>
<evidence type="ECO:0000313" key="1">
    <source>
        <dbReference type="EMBL" id="KAF2204779.1"/>
    </source>
</evidence>
<proteinExistence type="predicted"/>
<dbReference type="EMBL" id="ML993869">
    <property type="protein sequence ID" value="KAF2204779.1"/>
    <property type="molecule type" value="Genomic_DNA"/>
</dbReference>
<organism evidence="1 2">
    <name type="scientific">Delitschia confertaspora ATCC 74209</name>
    <dbReference type="NCBI Taxonomy" id="1513339"/>
    <lineage>
        <taxon>Eukaryota</taxon>
        <taxon>Fungi</taxon>
        <taxon>Dikarya</taxon>
        <taxon>Ascomycota</taxon>
        <taxon>Pezizomycotina</taxon>
        <taxon>Dothideomycetes</taxon>
        <taxon>Pleosporomycetidae</taxon>
        <taxon>Pleosporales</taxon>
        <taxon>Delitschiaceae</taxon>
        <taxon>Delitschia</taxon>
    </lineage>
</organism>
<keyword evidence="2" id="KW-1185">Reference proteome</keyword>